<dbReference type="AlphaFoldDB" id="A0A6M3MGK2"/>
<evidence type="ECO:0000313" key="1">
    <source>
        <dbReference type="EMBL" id="QJB01299.1"/>
    </source>
</evidence>
<protein>
    <submittedName>
        <fullName evidence="2">Putative head decoration protein</fullName>
    </submittedName>
</protein>
<evidence type="ECO:0000313" key="2">
    <source>
        <dbReference type="EMBL" id="QJB04783.1"/>
    </source>
</evidence>
<dbReference type="InterPro" id="IPR004195">
    <property type="entry name" value="Head_decoration_D"/>
</dbReference>
<accession>A0A6M3MGK2</accession>
<organism evidence="2">
    <name type="scientific">viral metagenome</name>
    <dbReference type="NCBI Taxonomy" id="1070528"/>
    <lineage>
        <taxon>unclassified sequences</taxon>
        <taxon>metagenomes</taxon>
        <taxon>organismal metagenomes</taxon>
    </lineage>
</organism>
<dbReference type="EMBL" id="MT143707">
    <property type="protein sequence ID" value="QJB01299.1"/>
    <property type="molecule type" value="Genomic_DNA"/>
</dbReference>
<dbReference type="EMBL" id="MT143890">
    <property type="protein sequence ID" value="QJB04783.1"/>
    <property type="molecule type" value="Genomic_DNA"/>
</dbReference>
<reference evidence="2" key="1">
    <citation type="submission" date="2020-03" db="EMBL/GenBank/DDBJ databases">
        <title>The deep terrestrial virosphere.</title>
        <authorList>
            <person name="Holmfeldt K."/>
            <person name="Nilsson E."/>
            <person name="Simone D."/>
            <person name="Lopez-Fernandez M."/>
            <person name="Wu X."/>
            <person name="de Brujin I."/>
            <person name="Lundin D."/>
            <person name="Andersson A."/>
            <person name="Bertilsson S."/>
            <person name="Dopson M."/>
        </authorList>
    </citation>
    <scope>NUCLEOTIDE SEQUENCE</scope>
    <source>
        <strain evidence="1">MM171A00115</strain>
        <strain evidence="2">MM171B00172</strain>
    </source>
</reference>
<gene>
    <name evidence="1" type="ORF">MM171A00115_0052</name>
    <name evidence="2" type="ORF">MM171B00172_0025</name>
</gene>
<name>A0A6M3MGK2_9ZZZZ</name>
<dbReference type="Gene3D" id="2.40.300.10">
    <property type="entry name" value="Head decoration protein D"/>
    <property type="match status" value="1"/>
</dbReference>
<proteinExistence type="predicted"/>
<sequence length="116" mass="11399">MPNPDRVSYTPEQLAAGDFPIVKAAGVIAAGQTLAAGAVLGQVTAGGEYKLSASAASDGSQTPTVVLDEAIDTTAGAAPGVLRLTGEVLGSALTIGAGHTLASVKAALRPLSLFVR</sequence>
<dbReference type="Pfam" id="PF02924">
    <property type="entry name" value="HDPD"/>
    <property type="match status" value="1"/>
</dbReference>